<keyword evidence="3" id="KW-0732">Signal</keyword>
<name>A0A562VHS5_9BACT</name>
<evidence type="ECO:0000259" key="4">
    <source>
        <dbReference type="Pfam" id="PF14870"/>
    </source>
</evidence>
<dbReference type="AlphaFoldDB" id="A0A562VHS5"/>
<evidence type="ECO:0000256" key="2">
    <source>
        <dbReference type="ARBA" id="ARBA00023276"/>
    </source>
</evidence>
<dbReference type="SUPFAM" id="SSF110296">
    <property type="entry name" value="Oligoxyloglucan reducing end-specific cellobiohydrolase"/>
    <property type="match status" value="1"/>
</dbReference>
<keyword evidence="6" id="KW-1185">Reference proteome</keyword>
<evidence type="ECO:0000256" key="3">
    <source>
        <dbReference type="SAM" id="SignalP"/>
    </source>
</evidence>
<dbReference type="InterPro" id="IPR028203">
    <property type="entry name" value="PSII_CF48-like_dom"/>
</dbReference>
<dbReference type="Pfam" id="PF14870">
    <property type="entry name" value="PSII_BNR"/>
    <property type="match status" value="2"/>
</dbReference>
<keyword evidence="2" id="KW-0604">Photosystem II</keyword>
<dbReference type="PANTHER" id="PTHR47199">
    <property type="entry name" value="PHOTOSYSTEM II STABILITY/ASSEMBLY FACTOR HCF136, CHLOROPLASTIC"/>
    <property type="match status" value="1"/>
</dbReference>
<feature type="domain" description="Photosynthesis system II assembly factor Ycf48/Hcf136-like" evidence="4">
    <location>
        <begin position="150"/>
        <end position="227"/>
    </location>
</feature>
<organism evidence="5 6">
    <name type="scientific">Geobacter argillaceus</name>
    <dbReference type="NCBI Taxonomy" id="345631"/>
    <lineage>
        <taxon>Bacteria</taxon>
        <taxon>Pseudomonadati</taxon>
        <taxon>Thermodesulfobacteriota</taxon>
        <taxon>Desulfuromonadia</taxon>
        <taxon>Geobacterales</taxon>
        <taxon>Geobacteraceae</taxon>
        <taxon>Geobacter</taxon>
    </lineage>
</organism>
<evidence type="ECO:0000313" key="5">
    <source>
        <dbReference type="EMBL" id="TWJ17486.1"/>
    </source>
</evidence>
<dbReference type="InterPro" id="IPR015943">
    <property type="entry name" value="WD40/YVTN_repeat-like_dom_sf"/>
</dbReference>
<feature type="domain" description="Photosynthesis system II assembly factor Ycf48/Hcf136-like" evidence="4">
    <location>
        <begin position="57"/>
        <end position="116"/>
    </location>
</feature>
<dbReference type="Proteomes" id="UP000319449">
    <property type="component" value="Unassembled WGS sequence"/>
</dbReference>
<dbReference type="GO" id="GO:0015979">
    <property type="term" value="P:photosynthesis"/>
    <property type="evidence" value="ECO:0007669"/>
    <property type="project" value="UniProtKB-KW"/>
</dbReference>
<evidence type="ECO:0000256" key="1">
    <source>
        <dbReference type="ARBA" id="ARBA00022531"/>
    </source>
</evidence>
<accession>A0A562VHS5</accession>
<comment type="caution">
    <text evidence="5">The sequence shown here is derived from an EMBL/GenBank/DDBJ whole genome shotgun (WGS) entry which is preliminary data.</text>
</comment>
<dbReference type="GO" id="GO:0009523">
    <property type="term" value="C:photosystem II"/>
    <property type="evidence" value="ECO:0007669"/>
    <property type="project" value="UniProtKB-KW"/>
</dbReference>
<dbReference type="EMBL" id="VLLN01000021">
    <property type="protein sequence ID" value="TWJ17486.1"/>
    <property type="molecule type" value="Genomic_DNA"/>
</dbReference>
<feature type="chain" id="PRO_5022119738" evidence="3">
    <location>
        <begin position="22"/>
        <end position="351"/>
    </location>
</feature>
<dbReference type="RefSeq" id="WP_211360555.1">
    <property type="nucleotide sequence ID" value="NZ_VLLN01000021.1"/>
</dbReference>
<feature type="signal peptide" evidence="3">
    <location>
        <begin position="1"/>
        <end position="21"/>
    </location>
</feature>
<dbReference type="PANTHER" id="PTHR47199:SF2">
    <property type="entry name" value="PHOTOSYSTEM II STABILITY_ASSEMBLY FACTOR HCF136, CHLOROPLASTIC"/>
    <property type="match status" value="1"/>
</dbReference>
<sequence>MKLLITITAMLLAAPTFSAYGAGTFQDVLDIPAVKSPLAARTLYNGVALTGKRLVTVGQRGHVLYSDDQGKSWVQAAVPVSSDLVAVHFPSPQNGWAVGHDGVVLHSVDAGATWTKQLDGRAAVGILSGYYAAHPPTGPDAVRAMKDIRQTIEAGANKPFLDVWFENDSSGYIVGAFNLIFHTADGGKSWEPLLDRSENVKRLHIYAIRPVGEDLYLCGEQGMVLKLERKTGRFRGVATSYKGTLFGVTGKPGAVIAFGLRGNVFRSTDGGARWQKIETGVPATLTGGTLTGDGRIVLVSQGGEVLVSGDGGASFRPVKVEQPFPATGVVALDNQSLMLAGLRGVKKQPLN</sequence>
<dbReference type="Gene3D" id="2.130.10.10">
    <property type="entry name" value="YVTN repeat-like/Quinoprotein amine dehydrogenase"/>
    <property type="match status" value="2"/>
</dbReference>
<gene>
    <name evidence="5" type="ORF">JN12_03025</name>
</gene>
<keyword evidence="1" id="KW-0602">Photosynthesis</keyword>
<reference evidence="5 6" key="1">
    <citation type="submission" date="2019-07" db="EMBL/GenBank/DDBJ databases">
        <title>Genomic Encyclopedia of Archaeal and Bacterial Type Strains, Phase II (KMG-II): from individual species to whole genera.</title>
        <authorList>
            <person name="Goeker M."/>
        </authorList>
    </citation>
    <scope>NUCLEOTIDE SEQUENCE [LARGE SCALE GENOMIC DNA]</scope>
    <source>
        <strain evidence="5 6">ATCC BAA-1139</strain>
    </source>
</reference>
<protein>
    <submittedName>
        <fullName evidence="5">Photosystem II stability/assembly factor-like uncharacterized protein</fullName>
    </submittedName>
</protein>
<evidence type="ECO:0000313" key="6">
    <source>
        <dbReference type="Proteomes" id="UP000319449"/>
    </source>
</evidence>
<proteinExistence type="predicted"/>